<organism evidence="2 3">
    <name type="scientific">Virgisporangium aurantiacum</name>
    <dbReference type="NCBI Taxonomy" id="175570"/>
    <lineage>
        <taxon>Bacteria</taxon>
        <taxon>Bacillati</taxon>
        <taxon>Actinomycetota</taxon>
        <taxon>Actinomycetes</taxon>
        <taxon>Micromonosporales</taxon>
        <taxon>Micromonosporaceae</taxon>
        <taxon>Virgisporangium</taxon>
    </lineage>
</organism>
<evidence type="ECO:0008006" key="4">
    <source>
        <dbReference type="Google" id="ProtNLM"/>
    </source>
</evidence>
<keyword evidence="3" id="KW-1185">Reference proteome</keyword>
<dbReference type="Proteomes" id="UP000612585">
    <property type="component" value="Unassembled WGS sequence"/>
</dbReference>
<protein>
    <recommendedName>
        <fullName evidence="4">Secreted protein</fullName>
    </recommendedName>
</protein>
<comment type="caution">
    <text evidence="2">The sequence shown here is derived from an EMBL/GenBank/DDBJ whole genome shotgun (WGS) entry which is preliminary data.</text>
</comment>
<name>A0A8J4E6T9_9ACTN</name>
<feature type="compositionally biased region" description="Low complexity" evidence="1">
    <location>
        <begin position="919"/>
        <end position="931"/>
    </location>
</feature>
<dbReference type="EMBL" id="BOPG01000102">
    <property type="protein sequence ID" value="GIJ63791.1"/>
    <property type="molecule type" value="Genomic_DNA"/>
</dbReference>
<evidence type="ECO:0000313" key="3">
    <source>
        <dbReference type="Proteomes" id="UP000612585"/>
    </source>
</evidence>
<evidence type="ECO:0000256" key="1">
    <source>
        <dbReference type="SAM" id="MobiDB-lite"/>
    </source>
</evidence>
<proteinExistence type="predicted"/>
<gene>
    <name evidence="2" type="ORF">Vau01_113070</name>
</gene>
<dbReference type="RefSeq" id="WP_204011047.1">
    <property type="nucleotide sequence ID" value="NZ_BOPG01000102.1"/>
</dbReference>
<reference evidence="2" key="1">
    <citation type="submission" date="2021-01" db="EMBL/GenBank/DDBJ databases">
        <title>Whole genome shotgun sequence of Virgisporangium aurantiacum NBRC 16421.</title>
        <authorList>
            <person name="Komaki H."/>
            <person name="Tamura T."/>
        </authorList>
    </citation>
    <scope>NUCLEOTIDE SEQUENCE</scope>
    <source>
        <strain evidence="2">NBRC 16421</strain>
    </source>
</reference>
<dbReference type="AlphaFoldDB" id="A0A8J4E6T9"/>
<feature type="region of interest" description="Disordered" evidence="1">
    <location>
        <begin position="919"/>
        <end position="939"/>
    </location>
</feature>
<evidence type="ECO:0000313" key="2">
    <source>
        <dbReference type="EMBL" id="GIJ63791.1"/>
    </source>
</evidence>
<accession>A0A8J4E6T9</accession>
<sequence length="972" mass="99653">MADVERGVGGASSGSPGVTVGELERLLGQGSAEGLLPLLAGLDEPARGALAATVEVGARRLEAWPGPGGEQVLAYFVAAVGCLTPARAAVALSRPGLRRRWGAVGVDPMLRAAAGRPEYPLGDLATALAARLPRTDVPGQGWDMVAGLARAAGVAAPAHEGFVRGWLQHIGVPGQSWETVAWSARNVGLAVPGDEGFVRGWLPRTVPDQHGSWRLSDVIGTLRADPWLGAMLARVFEIDGLGVVFNEPRWMACDDGSSVSGPVRVLAVAELVREGRLDRAVVLDGCVGRLLRADRPSSLAAFVRLLKELAPGVREAADRANDFGRLIAAAPVGAATVAQKALRAAFDAGLVGVEVVLDASRETLARAERPLVRAQIGWLDALARADRGRVDEVLDVLAVAWHHPDLAIQETAVTVVSRHVGAAGPAGVAALRGAVSGLLADLPSRALALLGDPDPAATATAGPSGGDAAVDAADDAWPAPIASADELAEVAAVSFTTDTRGRLTIDAVELERLLAGLVERSAGDPAGTAAALRPVADRKWPPDQFRDERFSFTFGPGTGLLQCALASCVVAAAGREPPLRWLAAVADLPASARERAPARLILARLAEIGGNLGGVSRAGGPPLLLATPTGASGLVDPTVLVERLERAAREGWTPWPADLAQALLRLPLAAEPDLAARATALGSPAAHRVAARLAAGGVTPISARRLLSRTPPGAGWLSTSPRVMEEHPLVEVDRPAGADDPFDVLSVRLPEYCQTERYPTGVQLWPAVAPAYPEAIAAHLLNLVRISIDDDGAGGGAAGLPRSALAGGRFGPACALLIAYALGSCTSADRITAADTMLAFAAAGTLDAGAVGTEVGCLTAAGGYPVNRVLPVLGDVVDAGASTHGWHLLMAAIPELLHATPTPRGTPDLLALASRIAAPSGSPAALPPAVAETAGRPGRNRLVTEAQRLLRVATPGHTGPHRALATGTAGQL</sequence>